<dbReference type="OrthoDB" id="187389at2759"/>
<dbReference type="SUPFAM" id="SSF49899">
    <property type="entry name" value="Concanavalin A-like lectins/glucanases"/>
    <property type="match status" value="1"/>
</dbReference>
<comment type="caution">
    <text evidence="1">The sequence shown here is derived from an EMBL/GenBank/DDBJ whole genome shotgun (WGS) entry which is preliminary data.</text>
</comment>
<dbReference type="InterPro" id="IPR013320">
    <property type="entry name" value="ConA-like_dom_sf"/>
</dbReference>
<organism evidence="1 2">
    <name type="scientific">Triparma retinervis</name>
    <dbReference type="NCBI Taxonomy" id="2557542"/>
    <lineage>
        <taxon>Eukaryota</taxon>
        <taxon>Sar</taxon>
        <taxon>Stramenopiles</taxon>
        <taxon>Ochrophyta</taxon>
        <taxon>Bolidophyceae</taxon>
        <taxon>Parmales</taxon>
        <taxon>Triparmaceae</taxon>
        <taxon>Triparma</taxon>
    </lineage>
</organism>
<dbReference type="InterPro" id="IPR008979">
    <property type="entry name" value="Galactose-bd-like_sf"/>
</dbReference>
<name>A0A9W7FI66_9STRA</name>
<protein>
    <recommendedName>
        <fullName evidence="3">Zinc-ribbon domain-containing protein</fullName>
    </recommendedName>
</protein>
<dbReference type="Gene3D" id="2.60.120.260">
    <property type="entry name" value="Galactose-binding domain-like"/>
    <property type="match status" value="1"/>
</dbReference>
<dbReference type="AlphaFoldDB" id="A0A9W7FI66"/>
<evidence type="ECO:0008006" key="3">
    <source>
        <dbReference type="Google" id="ProtNLM"/>
    </source>
</evidence>
<accession>A0A9W7FI66</accession>
<evidence type="ECO:0000313" key="1">
    <source>
        <dbReference type="EMBL" id="GMI12894.1"/>
    </source>
</evidence>
<gene>
    <name evidence="1" type="ORF">TrRE_jg11920</name>
</gene>
<dbReference type="Proteomes" id="UP001165082">
    <property type="component" value="Unassembled WGS sequence"/>
</dbReference>
<reference evidence="1" key="1">
    <citation type="submission" date="2022-07" db="EMBL/GenBank/DDBJ databases">
        <title>Genome analysis of Parmales, a sister group of diatoms, reveals the evolutionary specialization of diatoms from phago-mixotrophs to photoautotrophs.</title>
        <authorList>
            <person name="Ban H."/>
            <person name="Sato S."/>
            <person name="Yoshikawa S."/>
            <person name="Kazumasa Y."/>
            <person name="Nakamura Y."/>
            <person name="Ichinomiya M."/>
            <person name="Saitoh K."/>
            <person name="Sato N."/>
            <person name="Blanc-Mathieu R."/>
            <person name="Endo H."/>
            <person name="Kuwata A."/>
            <person name="Ogata H."/>
        </authorList>
    </citation>
    <scope>NUCLEOTIDE SEQUENCE</scope>
</reference>
<keyword evidence="2" id="KW-1185">Reference proteome</keyword>
<sequence length="400" mass="43082">MPFFCTECGLKCEDDHKFCARCGTNLSEAKQSISMGNRGGSEKMPAKRASAASWNLSGEVPFSLTARISTSKERGTIAAKCFSDGLWKNGGSAGQGKMLFLRNGVVCFDIGWVGCVTGRTHVSDGKVHLVGVKFEDGRYKVLVDGRVDGEGLHAVPDNSETAINIGTRIGHHVGSDDMAPDFSGDLTNVEYRGPAEIEDEEYEVVVPVATAVDKMAVSEAISLRSFNLSESTCTVEGCKTRSSGTAPRELGDFVDLAQSGKASQSSNYGHGMDACHAIRGNFSSKSGFGGAGTYSHTSQNDRFPFWEVNLQRDSTCQEVHVYGRPGFSRRLVGIKIVFLDSNRSPLLEKVFPNQGCHGAFKLRLTNPIASVRIVRLEKTNPNAGGDEKTFNLNGVQVFGV</sequence>
<dbReference type="EMBL" id="BRXZ01000500">
    <property type="protein sequence ID" value="GMI12894.1"/>
    <property type="molecule type" value="Genomic_DNA"/>
</dbReference>
<dbReference type="SUPFAM" id="SSF49785">
    <property type="entry name" value="Galactose-binding domain-like"/>
    <property type="match status" value="1"/>
</dbReference>
<proteinExistence type="predicted"/>
<evidence type="ECO:0000313" key="2">
    <source>
        <dbReference type="Proteomes" id="UP001165082"/>
    </source>
</evidence>